<dbReference type="InterPro" id="IPR037066">
    <property type="entry name" value="Plug_dom_sf"/>
</dbReference>
<dbReference type="InterPro" id="IPR023997">
    <property type="entry name" value="TonB-dep_OMP_SusC/RagA_CS"/>
</dbReference>
<dbReference type="SUPFAM" id="SSF56935">
    <property type="entry name" value="Porins"/>
    <property type="match status" value="1"/>
</dbReference>
<dbReference type="InterPro" id="IPR012910">
    <property type="entry name" value="Plug_dom"/>
</dbReference>
<dbReference type="Pfam" id="PF07715">
    <property type="entry name" value="Plug"/>
    <property type="match status" value="1"/>
</dbReference>
<dbReference type="EMBL" id="JAGTXB010000004">
    <property type="protein sequence ID" value="MBS0027681.1"/>
    <property type="molecule type" value="Genomic_DNA"/>
</dbReference>
<dbReference type="InterPro" id="IPR023996">
    <property type="entry name" value="TonB-dep_OMP_SusC/RagA"/>
</dbReference>
<dbReference type="NCBIfam" id="TIGR04056">
    <property type="entry name" value="OMP_RagA_SusC"/>
    <property type="match status" value="1"/>
</dbReference>
<evidence type="ECO:0000256" key="3">
    <source>
        <dbReference type="ARBA" id="ARBA00022452"/>
    </source>
</evidence>
<accession>A0ABS5IY16</accession>
<dbReference type="Gene3D" id="2.40.170.20">
    <property type="entry name" value="TonB-dependent receptor, beta-barrel domain"/>
    <property type="match status" value="1"/>
</dbReference>
<protein>
    <submittedName>
        <fullName evidence="10">SusC/RagA family TonB-linked outer membrane protein</fullName>
    </submittedName>
</protein>
<dbReference type="Pfam" id="PF07660">
    <property type="entry name" value="STN"/>
    <property type="match status" value="1"/>
</dbReference>
<organism evidence="10 11">
    <name type="scientific">Chitinophaga hostae</name>
    <dbReference type="NCBI Taxonomy" id="2831022"/>
    <lineage>
        <taxon>Bacteria</taxon>
        <taxon>Pseudomonadati</taxon>
        <taxon>Bacteroidota</taxon>
        <taxon>Chitinophagia</taxon>
        <taxon>Chitinophagales</taxon>
        <taxon>Chitinophagaceae</taxon>
        <taxon>Chitinophaga</taxon>
    </lineage>
</organism>
<evidence type="ECO:0000256" key="6">
    <source>
        <dbReference type="ARBA" id="ARBA00023237"/>
    </source>
</evidence>
<evidence type="ECO:0000256" key="5">
    <source>
        <dbReference type="ARBA" id="ARBA00023136"/>
    </source>
</evidence>
<evidence type="ECO:0000313" key="10">
    <source>
        <dbReference type="EMBL" id="MBS0027681.1"/>
    </source>
</evidence>
<evidence type="ECO:0000313" key="11">
    <source>
        <dbReference type="Proteomes" id="UP000676386"/>
    </source>
</evidence>
<comment type="caution">
    <text evidence="10">The sequence shown here is derived from an EMBL/GenBank/DDBJ whole genome shotgun (WGS) entry which is preliminary data.</text>
</comment>
<evidence type="ECO:0000256" key="7">
    <source>
        <dbReference type="PROSITE-ProRule" id="PRU01360"/>
    </source>
</evidence>
<keyword evidence="3 7" id="KW-1134">Transmembrane beta strand</keyword>
<evidence type="ECO:0000256" key="2">
    <source>
        <dbReference type="ARBA" id="ARBA00022448"/>
    </source>
</evidence>
<dbReference type="InterPro" id="IPR008969">
    <property type="entry name" value="CarboxyPept-like_regulatory"/>
</dbReference>
<dbReference type="InterPro" id="IPR039426">
    <property type="entry name" value="TonB-dep_rcpt-like"/>
</dbReference>
<feature type="domain" description="Secretin/TonB short N-terminal" evidence="8">
    <location>
        <begin position="46"/>
        <end position="97"/>
    </location>
</feature>
<dbReference type="Pfam" id="PF13715">
    <property type="entry name" value="CarbopepD_reg_2"/>
    <property type="match status" value="1"/>
</dbReference>
<feature type="domain" description="TonB-dependent receptor plug" evidence="9">
    <location>
        <begin position="202"/>
        <end position="328"/>
    </location>
</feature>
<proteinExistence type="inferred from homology"/>
<keyword evidence="4 7" id="KW-0812">Transmembrane</keyword>
<evidence type="ECO:0000256" key="1">
    <source>
        <dbReference type="ARBA" id="ARBA00004571"/>
    </source>
</evidence>
<evidence type="ECO:0000259" key="8">
    <source>
        <dbReference type="Pfam" id="PF07660"/>
    </source>
</evidence>
<keyword evidence="2 7" id="KW-0813">Transport</keyword>
<evidence type="ECO:0000256" key="4">
    <source>
        <dbReference type="ARBA" id="ARBA00022692"/>
    </source>
</evidence>
<reference evidence="10 11" key="1">
    <citation type="submission" date="2021-04" db="EMBL/GenBank/DDBJ databases">
        <title>Chitinophaga sp. nov., isolated from the rhizosphere soil.</title>
        <authorList>
            <person name="He S."/>
        </authorList>
    </citation>
    <scope>NUCLEOTIDE SEQUENCE [LARGE SCALE GENOMIC DNA]</scope>
    <source>
        <strain evidence="10 11">2R12</strain>
    </source>
</reference>
<dbReference type="Gene3D" id="2.170.130.10">
    <property type="entry name" value="TonB-dependent receptor, plug domain"/>
    <property type="match status" value="1"/>
</dbReference>
<comment type="similarity">
    <text evidence="7">Belongs to the TonB-dependent receptor family.</text>
</comment>
<sequence>MRFAIVLFIAVMTFLSVTVFAQKITISKHDVSLSTVLKEIKLQSGYTFVYRDELLKEARLVSIQAKDEDLKSVLVKCFAGQPFSYEIKDKTIIVTKKEDSSIPLSSPQQDLITISGQITDSKGNPLYGVSVGIKGGNKGTQTDNKGMYAISVDKGNTLVYSFIGFVKKEMVVDAAASINIVLQEDISKLEQVIVTGYSVKKSRELTGSTQRISGEEIRKSLTSSDPAALLKGKLAGLYISEQNSGDPTSKGGQIFVRGQSSIAGVGVDQYNEFVLPALSYGPLLVLDGVIMPNQNLKDIVTAQEVEEITVLKDASASAIYGSRAAAGVIVITTKKGAATKPRISADLKYGINAPNPGTIRFLSGQQLYDLQKEYYTQDYQINNASLISNYPTLTDYLNYKLPTPSDVANSFDWTKYALRNSNTTEVNLSASGGNDRTRYYMGGTYYNEQSTGIQNGIIRKSFRINLDSRLTDRLTASVAVNGILIDGKMGTDGTASSLVPLIPWASPYNADGSIKPFLSYKMDGSLMQADNPLFNQQYNFRKSQSQLIFGSLKLTYRINDWLDLSTTNSGNLNFNKNVSYYDVRTYTGGLSRFAPQGFLGTVTGNIMSYLSSNQLNFHKTASGHAFHALVGMEFGKTTTEFTTTNVNHVRAGYPVISLGSQIGALYDFSAFGRPATKTGNVEGGTDVKAMYSLFGELGYTYLSRYSLSGSVRTDASSSFGRNNRYGTFYSAGTAWIISEEAFMKKVNCISNLKLRANYGTSGSQLGDNFLTQTLYDPSFVYNGTTAAKISVLGNPDLKWEVTKTLSTGVEMGLFNRVSMTMDLYRRRSENLLQKVQLASVSGFPSQWKNVATVVNKGLEVVINSDNIINDDFKWNSSFNISFNKNEIISVANGALRQGYYAQNRFYLYPGDDINTLKAVKYAGVDPQSGKPQFEKLLFDNSGKLSGIKLVNSLGEVDAVSDNRQFQKIGSFQPRYFGGLTNTFAYRQFSLSILLTYAMKYTLRNGLAESYQGARVQAANQIEFLKNQVVWTTPGQTNATIPKLYYHNNTSYFGSDTYMFDASNITLRNIRLSYDLPKKMLRNLKLANCTFYLSGDNLYTYYVHNIVALNPEGPSVGQAQDFGGSGVGLGIPRKYLFGIQLTF</sequence>
<name>A0ABS5IY16_9BACT</name>
<dbReference type="SUPFAM" id="SSF49464">
    <property type="entry name" value="Carboxypeptidase regulatory domain-like"/>
    <property type="match status" value="1"/>
</dbReference>
<dbReference type="InterPro" id="IPR036942">
    <property type="entry name" value="Beta-barrel_TonB_sf"/>
</dbReference>
<evidence type="ECO:0000259" key="9">
    <source>
        <dbReference type="Pfam" id="PF07715"/>
    </source>
</evidence>
<dbReference type="NCBIfam" id="TIGR04057">
    <property type="entry name" value="SusC_RagA_signa"/>
    <property type="match status" value="1"/>
</dbReference>
<dbReference type="PROSITE" id="PS52016">
    <property type="entry name" value="TONB_DEPENDENT_REC_3"/>
    <property type="match status" value="1"/>
</dbReference>
<keyword evidence="5 7" id="KW-0472">Membrane</keyword>
<dbReference type="InterPro" id="IPR011662">
    <property type="entry name" value="Secretin/TonB_short_N"/>
</dbReference>
<keyword evidence="11" id="KW-1185">Reference proteome</keyword>
<keyword evidence="6 7" id="KW-0998">Cell outer membrane</keyword>
<comment type="subcellular location">
    <subcellularLocation>
        <location evidence="1 7">Cell outer membrane</location>
        <topology evidence="1 7">Multi-pass membrane protein</topology>
    </subcellularLocation>
</comment>
<dbReference type="RefSeq" id="WP_211972786.1">
    <property type="nucleotide sequence ID" value="NZ_CBFHAM010000001.1"/>
</dbReference>
<dbReference type="Proteomes" id="UP000676386">
    <property type="component" value="Unassembled WGS sequence"/>
</dbReference>
<gene>
    <name evidence="10" type="ORF">KE626_10210</name>
</gene>
<dbReference type="Gene3D" id="2.60.40.1120">
    <property type="entry name" value="Carboxypeptidase-like, regulatory domain"/>
    <property type="match status" value="1"/>
</dbReference>